<name>M7SYS3_EUTLA</name>
<feature type="transmembrane region" description="Helical" evidence="2">
    <location>
        <begin position="38"/>
        <end position="60"/>
    </location>
</feature>
<sequence>MPIPTTFHHSFSLSHHYKLQNLLYYIWPSGTRTARTALAFWGATAATLVIGAPTVHLLLLRRSLGRRTVARRSSRKITGGREGGAPAGDDNHRYENSLVTPTAADLDDGAAAAAAAVLLRETVSSHAISVRDLKPEFLSDGALQIQQQQQQTNGSPPPPPPLPITIHNIDKHGLVNAFLRTTMQSFTRMPHARLVRRMVLRSGDPEASASLEDSYLSDCAFRVGERVCGMYVVAERREEKKKKDEEEGGDATVVVVILRLKPPVGWTGPVVRGLLGIGVVLREGGDEGDGEEEEGRQGGSGSEVRKGGDQEGRVRFVSETVVWRTAEEKPSVLEGRVGGWLHELMVRWFVVKGVEAVTV</sequence>
<dbReference type="Proteomes" id="UP000012174">
    <property type="component" value="Unassembled WGS sequence"/>
</dbReference>
<reference evidence="4" key="1">
    <citation type="journal article" date="2013" name="Genome Announc.">
        <title>Draft genome sequence of the grapevine dieback fungus Eutypa lata UCR-EL1.</title>
        <authorList>
            <person name="Blanco-Ulate B."/>
            <person name="Rolshausen P.E."/>
            <person name="Cantu D."/>
        </authorList>
    </citation>
    <scope>NUCLEOTIDE SEQUENCE [LARGE SCALE GENOMIC DNA]</scope>
    <source>
        <strain evidence="4">UCR-EL1</strain>
    </source>
</reference>
<evidence type="ECO:0000313" key="3">
    <source>
        <dbReference type="EMBL" id="EMR62726.1"/>
    </source>
</evidence>
<feature type="region of interest" description="Disordered" evidence="1">
    <location>
        <begin position="70"/>
        <end position="95"/>
    </location>
</feature>
<organism evidence="3 4">
    <name type="scientific">Eutypa lata (strain UCR-EL1)</name>
    <name type="common">Grapevine dieback disease fungus</name>
    <name type="synonym">Eutypa armeniacae</name>
    <dbReference type="NCBI Taxonomy" id="1287681"/>
    <lineage>
        <taxon>Eukaryota</taxon>
        <taxon>Fungi</taxon>
        <taxon>Dikarya</taxon>
        <taxon>Ascomycota</taxon>
        <taxon>Pezizomycotina</taxon>
        <taxon>Sordariomycetes</taxon>
        <taxon>Xylariomycetidae</taxon>
        <taxon>Xylariales</taxon>
        <taxon>Diatrypaceae</taxon>
        <taxon>Eutypa</taxon>
    </lineage>
</organism>
<accession>M7SYS3</accession>
<dbReference type="OMA" id="WCERVEM"/>
<keyword evidence="2" id="KW-0812">Transmembrane</keyword>
<dbReference type="KEGG" id="ela:UCREL1_10326"/>
<dbReference type="EMBL" id="KB707390">
    <property type="protein sequence ID" value="EMR62726.1"/>
    <property type="molecule type" value="Genomic_DNA"/>
</dbReference>
<evidence type="ECO:0000313" key="4">
    <source>
        <dbReference type="Proteomes" id="UP000012174"/>
    </source>
</evidence>
<keyword evidence="4" id="KW-1185">Reference proteome</keyword>
<evidence type="ECO:0000256" key="1">
    <source>
        <dbReference type="SAM" id="MobiDB-lite"/>
    </source>
</evidence>
<gene>
    <name evidence="3" type="ORF">UCREL1_10326</name>
</gene>
<dbReference type="eggNOG" id="ENOG502S87B">
    <property type="taxonomic scope" value="Eukaryota"/>
</dbReference>
<evidence type="ECO:0000256" key="2">
    <source>
        <dbReference type="SAM" id="Phobius"/>
    </source>
</evidence>
<proteinExistence type="predicted"/>
<feature type="region of interest" description="Disordered" evidence="1">
    <location>
        <begin position="285"/>
        <end position="310"/>
    </location>
</feature>
<protein>
    <submittedName>
        <fullName evidence="3">Uncharacterized protein</fullName>
    </submittedName>
</protein>
<dbReference type="AlphaFoldDB" id="M7SYS3"/>
<keyword evidence="2" id="KW-0472">Membrane</keyword>
<dbReference type="OrthoDB" id="5599753at2759"/>
<keyword evidence="2" id="KW-1133">Transmembrane helix</keyword>
<dbReference type="HOGENOM" id="CLU_771683_0_0_1"/>